<dbReference type="Gene3D" id="3.30.70.20">
    <property type="match status" value="1"/>
</dbReference>
<evidence type="ECO:0000256" key="8">
    <source>
        <dbReference type="RuleBase" id="RU368020"/>
    </source>
</evidence>
<dbReference type="AlphaFoldDB" id="A0A3N4RUC1"/>
<comment type="cofactor">
    <cofactor evidence="1">
        <name>[3Fe-4S] cluster</name>
        <dbReference type="ChEBI" id="CHEBI:21137"/>
    </cofactor>
</comment>
<evidence type="ECO:0000256" key="3">
    <source>
        <dbReference type="ARBA" id="ARBA00022723"/>
    </source>
</evidence>
<dbReference type="PRINTS" id="PR00352">
    <property type="entry name" value="3FE4SFRDOXIN"/>
</dbReference>
<keyword evidence="3 8" id="KW-0479">Metal-binding</keyword>
<evidence type="ECO:0000313" key="10">
    <source>
        <dbReference type="EMBL" id="RPE36962.1"/>
    </source>
</evidence>
<proteinExistence type="predicted"/>
<protein>
    <recommendedName>
        <fullName evidence="8">Ferredoxin</fullName>
    </recommendedName>
</protein>
<dbReference type="InterPro" id="IPR001080">
    <property type="entry name" value="3Fe4S_ferredoxin"/>
</dbReference>
<dbReference type="InterPro" id="IPR051269">
    <property type="entry name" value="Fe-S_cluster_ET"/>
</dbReference>
<dbReference type="GO" id="GO:0051538">
    <property type="term" value="F:3 iron, 4 sulfur cluster binding"/>
    <property type="evidence" value="ECO:0007669"/>
    <property type="project" value="UniProtKB-KW"/>
</dbReference>
<evidence type="ECO:0000256" key="6">
    <source>
        <dbReference type="ARBA" id="ARBA00023014"/>
    </source>
</evidence>
<evidence type="ECO:0000259" key="9">
    <source>
        <dbReference type="PROSITE" id="PS51379"/>
    </source>
</evidence>
<dbReference type="EMBL" id="RKQG01000001">
    <property type="protein sequence ID" value="RPE36962.1"/>
    <property type="molecule type" value="Genomic_DNA"/>
</dbReference>
<evidence type="ECO:0000256" key="5">
    <source>
        <dbReference type="ARBA" id="ARBA00023004"/>
    </source>
</evidence>
<sequence length="78" mass="7933">MSDARPLVVTVDRGRCIGSGLCARTAPTDLALGPDGRAAPVRPASAGSEELTEAAEMCPVEAISVRDAATGDLVAPLW</sequence>
<dbReference type="PROSITE" id="PS51379">
    <property type="entry name" value="4FE4S_FER_2"/>
    <property type="match status" value="1"/>
</dbReference>
<keyword evidence="2 8" id="KW-0813">Transport</keyword>
<evidence type="ECO:0000256" key="2">
    <source>
        <dbReference type="ARBA" id="ARBA00022448"/>
    </source>
</evidence>
<comment type="function">
    <text evidence="8">Ferredoxins are iron-sulfur proteins that transfer electrons in a wide variety of metabolic reactions.</text>
</comment>
<keyword evidence="4 8" id="KW-0249">Electron transport</keyword>
<dbReference type="PANTHER" id="PTHR36923">
    <property type="entry name" value="FERREDOXIN"/>
    <property type="match status" value="1"/>
</dbReference>
<gene>
    <name evidence="10" type="ORF">EDD38_5343</name>
</gene>
<dbReference type="SUPFAM" id="SSF54862">
    <property type="entry name" value="4Fe-4S ferredoxins"/>
    <property type="match status" value="1"/>
</dbReference>
<evidence type="ECO:0000256" key="1">
    <source>
        <dbReference type="ARBA" id="ARBA00001927"/>
    </source>
</evidence>
<dbReference type="Proteomes" id="UP000266906">
    <property type="component" value="Unassembled WGS sequence"/>
</dbReference>
<keyword evidence="6 8" id="KW-0411">Iron-sulfur</keyword>
<keyword evidence="7" id="KW-0003">3Fe-4S</keyword>
<dbReference type="PANTHER" id="PTHR36923:SF3">
    <property type="entry name" value="FERREDOXIN"/>
    <property type="match status" value="1"/>
</dbReference>
<name>A0A3N4RUC1_9ACTN</name>
<keyword evidence="5 8" id="KW-0408">Iron</keyword>
<dbReference type="GO" id="GO:0009055">
    <property type="term" value="F:electron transfer activity"/>
    <property type="evidence" value="ECO:0007669"/>
    <property type="project" value="UniProtKB-UniRule"/>
</dbReference>
<evidence type="ECO:0000256" key="7">
    <source>
        <dbReference type="ARBA" id="ARBA00023291"/>
    </source>
</evidence>
<reference evidence="10 11" key="1">
    <citation type="submission" date="2018-11" db="EMBL/GenBank/DDBJ databases">
        <title>Sequencing the genomes of 1000 actinobacteria strains.</title>
        <authorList>
            <person name="Klenk H.-P."/>
        </authorList>
    </citation>
    <scope>NUCLEOTIDE SEQUENCE [LARGE SCALE GENOMIC DNA]</scope>
    <source>
        <strain evidence="10 11">DSM 44781</strain>
    </source>
</reference>
<accession>A0A3N4RUC1</accession>
<feature type="domain" description="4Fe-4S ferredoxin-type" evidence="9">
    <location>
        <begin position="7"/>
        <end position="37"/>
    </location>
</feature>
<dbReference type="GO" id="GO:0005506">
    <property type="term" value="F:iron ion binding"/>
    <property type="evidence" value="ECO:0007669"/>
    <property type="project" value="UniProtKB-UniRule"/>
</dbReference>
<comment type="caution">
    <text evidence="10">The sequence shown here is derived from an EMBL/GenBank/DDBJ whole genome shotgun (WGS) entry which is preliminary data.</text>
</comment>
<dbReference type="Pfam" id="PF13370">
    <property type="entry name" value="Fer4_13"/>
    <property type="match status" value="1"/>
</dbReference>
<dbReference type="InterPro" id="IPR017896">
    <property type="entry name" value="4Fe4S_Fe-S-bd"/>
</dbReference>
<evidence type="ECO:0000313" key="11">
    <source>
        <dbReference type="Proteomes" id="UP000266906"/>
    </source>
</evidence>
<keyword evidence="11" id="KW-1185">Reference proteome</keyword>
<dbReference type="RefSeq" id="WP_123819791.1">
    <property type="nucleotide sequence ID" value="NZ_RKQG01000001.1"/>
</dbReference>
<evidence type="ECO:0000256" key="4">
    <source>
        <dbReference type="ARBA" id="ARBA00022982"/>
    </source>
</evidence>
<organism evidence="10 11">
    <name type="scientific">Kitasatospora cineracea</name>
    <dbReference type="NCBI Taxonomy" id="88074"/>
    <lineage>
        <taxon>Bacteria</taxon>
        <taxon>Bacillati</taxon>
        <taxon>Actinomycetota</taxon>
        <taxon>Actinomycetes</taxon>
        <taxon>Kitasatosporales</taxon>
        <taxon>Streptomycetaceae</taxon>
        <taxon>Kitasatospora</taxon>
    </lineage>
</organism>